<evidence type="ECO:0000313" key="2">
    <source>
        <dbReference type="Proteomes" id="UP001302349"/>
    </source>
</evidence>
<reference evidence="1 2" key="1">
    <citation type="journal article" date="2023" name="Microbiol. Resour. Announc.">
        <title>Complete Genome Sequence of Imperialibacter roseus strain P4T.</title>
        <authorList>
            <person name="Tizabi D.R."/>
            <person name="Bachvaroff T."/>
            <person name="Hill R.T."/>
        </authorList>
    </citation>
    <scope>NUCLEOTIDE SEQUENCE [LARGE SCALE GENOMIC DNA]</scope>
    <source>
        <strain evidence="1 2">P4T</strain>
    </source>
</reference>
<dbReference type="Proteomes" id="UP001302349">
    <property type="component" value="Chromosome"/>
</dbReference>
<accession>A0ABZ0IU81</accession>
<evidence type="ECO:0008006" key="3">
    <source>
        <dbReference type="Google" id="ProtNLM"/>
    </source>
</evidence>
<keyword evidence="2" id="KW-1185">Reference proteome</keyword>
<proteinExistence type="predicted"/>
<sequence>MKSVILFAIFTAQSIVCFGQSDFSFGFKGGLGYSGWGKTPSDDSPEAAYTPTNAKALGIFASYKLPYRLRGTAEATFLQSGSHYRNESAVSSSFVGAPSNAAEVTYKVSRVYAPIRISYDILNTKVTPYVSWGFGPSFVQQASRSHRDDLSPNEQSENLNLEAPYNSKLRLAFPMISSVGIRVFERLTLEASVILGKKFYYRFQADDAVCYEGCAPPELSYNNRVIMFAAAYNILP</sequence>
<evidence type="ECO:0000313" key="1">
    <source>
        <dbReference type="EMBL" id="WOK07940.1"/>
    </source>
</evidence>
<name>A0ABZ0IU81_9BACT</name>
<gene>
    <name evidence="1" type="ORF">RT717_04765</name>
</gene>
<protein>
    <recommendedName>
        <fullName evidence="3">Outer membrane protein beta-barrel domain-containing protein</fullName>
    </recommendedName>
</protein>
<dbReference type="RefSeq" id="WP_317490588.1">
    <property type="nucleotide sequence ID" value="NZ_CP136051.1"/>
</dbReference>
<dbReference type="EMBL" id="CP136051">
    <property type="protein sequence ID" value="WOK07940.1"/>
    <property type="molecule type" value="Genomic_DNA"/>
</dbReference>
<organism evidence="1 2">
    <name type="scientific">Imperialibacter roseus</name>
    <dbReference type="NCBI Taxonomy" id="1324217"/>
    <lineage>
        <taxon>Bacteria</taxon>
        <taxon>Pseudomonadati</taxon>
        <taxon>Bacteroidota</taxon>
        <taxon>Cytophagia</taxon>
        <taxon>Cytophagales</taxon>
        <taxon>Flammeovirgaceae</taxon>
        <taxon>Imperialibacter</taxon>
    </lineage>
</organism>